<accession>A0A975BUM6</accession>
<dbReference type="Proteomes" id="UP000663722">
    <property type="component" value="Chromosome"/>
</dbReference>
<organism evidence="1 2">
    <name type="scientific">Desulfonema magnum</name>
    <dbReference type="NCBI Taxonomy" id="45655"/>
    <lineage>
        <taxon>Bacteria</taxon>
        <taxon>Pseudomonadati</taxon>
        <taxon>Thermodesulfobacteriota</taxon>
        <taxon>Desulfobacteria</taxon>
        <taxon>Desulfobacterales</taxon>
        <taxon>Desulfococcaceae</taxon>
        <taxon>Desulfonema</taxon>
    </lineage>
</organism>
<sequence>MAWLIVFEIKKNKPDALTRKIHSDESENGYSVRDVIFRTNLNLTAIMKKII</sequence>
<dbReference type="AlphaFoldDB" id="A0A975BUM6"/>
<proteinExistence type="predicted"/>
<evidence type="ECO:0000313" key="2">
    <source>
        <dbReference type="Proteomes" id="UP000663722"/>
    </source>
</evidence>
<keyword evidence="2" id="KW-1185">Reference proteome</keyword>
<name>A0A975BUM6_9BACT</name>
<reference evidence="1" key="1">
    <citation type="journal article" date="2021" name="Microb. Physiol.">
        <title>Proteogenomic Insights into the Physiology of Marine, Sulfate-Reducing, Filamentous Desulfonema limicola and Desulfonema magnum.</title>
        <authorList>
            <person name="Schnaars V."/>
            <person name="Wohlbrand L."/>
            <person name="Scheve S."/>
            <person name="Hinrichs C."/>
            <person name="Reinhardt R."/>
            <person name="Rabus R."/>
        </authorList>
    </citation>
    <scope>NUCLEOTIDE SEQUENCE</scope>
    <source>
        <strain evidence="1">4be13</strain>
    </source>
</reference>
<dbReference type="KEGG" id="dmm:dnm_078760"/>
<protein>
    <submittedName>
        <fullName evidence="1">Uncharacterized protein</fullName>
    </submittedName>
</protein>
<evidence type="ECO:0000313" key="1">
    <source>
        <dbReference type="EMBL" id="QTA91802.1"/>
    </source>
</evidence>
<dbReference type="EMBL" id="CP061800">
    <property type="protein sequence ID" value="QTA91802.1"/>
    <property type="molecule type" value="Genomic_DNA"/>
</dbReference>
<gene>
    <name evidence="1" type="ORF">dnm_078760</name>
</gene>